<dbReference type="Proteomes" id="UP000753724">
    <property type="component" value="Unassembled WGS sequence"/>
</dbReference>
<evidence type="ECO:0000256" key="2">
    <source>
        <dbReference type="SAM" id="Phobius"/>
    </source>
</evidence>
<feature type="transmembrane region" description="Helical" evidence="2">
    <location>
        <begin position="12"/>
        <end position="34"/>
    </location>
</feature>
<accession>A0ABW9XE69</accession>
<dbReference type="RefSeq" id="WP_161718264.1">
    <property type="nucleotide sequence ID" value="NZ_JAAAPO010000003.1"/>
</dbReference>
<protein>
    <recommendedName>
        <fullName evidence="5">Cell division protein FtsL</fullName>
    </recommendedName>
</protein>
<keyword evidence="4" id="KW-1185">Reference proteome</keyword>
<name>A0ABW9XE69_9SPHN</name>
<evidence type="ECO:0000256" key="1">
    <source>
        <dbReference type="SAM" id="MobiDB-lite"/>
    </source>
</evidence>
<comment type="caution">
    <text evidence="3">The sequence shown here is derived from an EMBL/GenBank/DDBJ whole genome shotgun (WGS) entry which is preliminary data.</text>
</comment>
<keyword evidence="2" id="KW-0812">Transmembrane</keyword>
<evidence type="ECO:0000313" key="4">
    <source>
        <dbReference type="Proteomes" id="UP000753724"/>
    </source>
</evidence>
<evidence type="ECO:0008006" key="5">
    <source>
        <dbReference type="Google" id="ProtNLM"/>
    </source>
</evidence>
<keyword evidence="2" id="KW-0472">Membrane</keyword>
<keyword evidence="2" id="KW-1133">Transmembrane helix</keyword>
<evidence type="ECO:0000313" key="3">
    <source>
        <dbReference type="EMBL" id="NBC36839.1"/>
    </source>
</evidence>
<reference evidence="4" key="1">
    <citation type="submission" date="2020-01" db="EMBL/GenBank/DDBJ databases">
        <title>Sphingomonas sp. strain CSW-10.</title>
        <authorList>
            <person name="Chen W.-M."/>
        </authorList>
    </citation>
    <scope>NUCLEOTIDE SEQUENCE [LARGE SCALE GENOMIC DNA]</scope>
    <source>
        <strain evidence="4">FSY-8</strain>
    </source>
</reference>
<organism evidence="3 4">
    <name type="scientific">Novosphingobium ovatum</name>
    <dbReference type="NCBI Taxonomy" id="1908523"/>
    <lineage>
        <taxon>Bacteria</taxon>
        <taxon>Pseudomonadati</taxon>
        <taxon>Pseudomonadota</taxon>
        <taxon>Alphaproteobacteria</taxon>
        <taxon>Sphingomonadales</taxon>
        <taxon>Sphingomonadaceae</taxon>
        <taxon>Novosphingobium</taxon>
    </lineage>
</organism>
<dbReference type="EMBL" id="JAAAPO010000003">
    <property type="protein sequence ID" value="NBC36839.1"/>
    <property type="molecule type" value="Genomic_DNA"/>
</dbReference>
<gene>
    <name evidence="3" type="ORF">GTZ99_09745</name>
</gene>
<sequence length="181" mass="19565">MNLTRDRMHTIGWGMALSMCFGVTMVLTFCVNAVKQQVRLADRQIVQLQRETTFLETEFEARASHERLQAYNATELGYEAPLAAQFIGDERQLAAVDMPRHEGGPTPIRVAAVDLSAGEARALPAMVSPLTGKVLGGDDDQGGGHADSTTRHKPLKPGDLGARLSRTADQSHGIAGRGTRE</sequence>
<feature type="region of interest" description="Disordered" evidence="1">
    <location>
        <begin position="132"/>
        <end position="181"/>
    </location>
</feature>
<proteinExistence type="predicted"/>